<dbReference type="GO" id="GO:0005085">
    <property type="term" value="F:guanyl-nucleotide exchange factor activity"/>
    <property type="evidence" value="ECO:0007669"/>
    <property type="project" value="UniProtKB-KW"/>
</dbReference>
<evidence type="ECO:0000259" key="9">
    <source>
        <dbReference type="PROSITE" id="PS50010"/>
    </source>
</evidence>
<dbReference type="Gene3D" id="1.20.58.60">
    <property type="match status" value="1"/>
</dbReference>
<dbReference type="SMART" id="SM00233">
    <property type="entry name" value="PH"/>
    <property type="match status" value="1"/>
</dbReference>
<dbReference type="InterPro" id="IPR035899">
    <property type="entry name" value="DBL_dom_sf"/>
</dbReference>
<proteinExistence type="inferred from homology"/>
<dbReference type="InterPro" id="IPR055251">
    <property type="entry name" value="SOS1_NGEF_PH"/>
</dbReference>
<dbReference type="SUPFAM" id="SSF52087">
    <property type="entry name" value="CRAL/TRIO domain"/>
    <property type="match status" value="1"/>
</dbReference>
<dbReference type="Pfam" id="PF13716">
    <property type="entry name" value="CRAL_TRIO_2"/>
    <property type="match status" value="1"/>
</dbReference>
<evidence type="ECO:0000256" key="5">
    <source>
        <dbReference type="PROSITE-ProRule" id="PRU00192"/>
    </source>
</evidence>
<dbReference type="SMART" id="SM00516">
    <property type="entry name" value="SEC14"/>
    <property type="match status" value="1"/>
</dbReference>
<dbReference type="PROSITE" id="PS50191">
    <property type="entry name" value="CRAL_TRIO"/>
    <property type="match status" value="1"/>
</dbReference>
<dbReference type="Gene3D" id="3.40.525.10">
    <property type="entry name" value="CRAL-TRIO lipid binding domain"/>
    <property type="match status" value="1"/>
</dbReference>
<dbReference type="Gene3D" id="1.20.900.10">
    <property type="entry name" value="Dbl homology (DH) domain"/>
    <property type="match status" value="1"/>
</dbReference>
<gene>
    <name evidence="11" type="ORF">BEMITA_LOCUS7289</name>
</gene>
<evidence type="ECO:0000259" key="10">
    <source>
        <dbReference type="PROSITE" id="PS50191"/>
    </source>
</evidence>
<evidence type="ECO:0000313" key="12">
    <source>
        <dbReference type="Proteomes" id="UP001152759"/>
    </source>
</evidence>
<dbReference type="EMBL" id="OU963865">
    <property type="protein sequence ID" value="CAH0388373.1"/>
    <property type="molecule type" value="Genomic_DNA"/>
</dbReference>
<dbReference type="InterPro" id="IPR001849">
    <property type="entry name" value="PH_domain"/>
</dbReference>
<dbReference type="Pfam" id="PF23289">
    <property type="entry name" value="Spectrin_5"/>
    <property type="match status" value="1"/>
</dbReference>
<dbReference type="PROSITE" id="PS50003">
    <property type="entry name" value="PH_DOMAIN"/>
    <property type="match status" value="1"/>
</dbReference>
<name>A0A9P0F1V2_BEMTA</name>
<dbReference type="SUPFAM" id="SSF50044">
    <property type="entry name" value="SH3-domain"/>
    <property type="match status" value="1"/>
</dbReference>
<dbReference type="SMART" id="SM00326">
    <property type="entry name" value="SH3"/>
    <property type="match status" value="1"/>
</dbReference>
<reference evidence="11" key="1">
    <citation type="submission" date="2021-12" db="EMBL/GenBank/DDBJ databases">
        <authorList>
            <person name="King R."/>
        </authorList>
    </citation>
    <scope>NUCLEOTIDE SEQUENCE</scope>
</reference>
<evidence type="ECO:0000259" key="8">
    <source>
        <dbReference type="PROSITE" id="PS50003"/>
    </source>
</evidence>
<dbReference type="InterPro" id="IPR000219">
    <property type="entry name" value="DH_dom"/>
</dbReference>
<dbReference type="InterPro" id="IPR011993">
    <property type="entry name" value="PH-like_dom_sf"/>
</dbReference>
<dbReference type="Pfam" id="PF00018">
    <property type="entry name" value="SH3_1"/>
    <property type="match status" value="1"/>
</dbReference>
<keyword evidence="2" id="KW-0597">Phosphoprotein</keyword>
<evidence type="ECO:0000256" key="6">
    <source>
        <dbReference type="SAM" id="MobiDB-lite"/>
    </source>
</evidence>
<dbReference type="Gene3D" id="2.30.30.40">
    <property type="entry name" value="SH3 Domains"/>
    <property type="match status" value="1"/>
</dbReference>
<dbReference type="PROSITE" id="PS50010">
    <property type="entry name" value="DH_2"/>
    <property type="match status" value="1"/>
</dbReference>
<dbReference type="Pfam" id="PF22697">
    <property type="entry name" value="SOS1_NGEF_PH"/>
    <property type="match status" value="1"/>
</dbReference>
<dbReference type="InterPro" id="IPR001331">
    <property type="entry name" value="GDS_CDC24_CS"/>
</dbReference>
<dbReference type="InterPro" id="IPR036865">
    <property type="entry name" value="CRAL-TRIO_dom_sf"/>
</dbReference>
<dbReference type="GO" id="GO:0005737">
    <property type="term" value="C:cytoplasm"/>
    <property type="evidence" value="ECO:0007669"/>
    <property type="project" value="TreeGrafter"/>
</dbReference>
<sequence length="1066" mass="120938">METQIENFLEQFKLSSARAMEEFEMKRSSTLGLSLTGLSGTGDGTSTSESESTMSCDQEKVLASDITSLLDQQFITLTGGRSRDGYPIITFPANPNFVNLSNADYQKLIIYITSVPSMQEADMGFAIVVDRRNDKWTSVKAVLSKISAFFPGLIHSVYVLRLEGIFQKTFSKISNKFSRDEFKFQVIVCSCLEELYEHIEPCELTPDLGGDLEYHHEQWLQQRVELEHFAIKTKAVSDSLGAFTRSIKEACEENEVNEEMLLSQETEYATLKDEILRAAQEGEALLSGIKKRENSHCHEPSSFSNRAAIERKLVQLEETERTFDEFWGYHASRLKQCLELKAFENDFRQMQARLDENLKILTESTDIGETVNHVLSLIKDFDDFQQICFDDIERCQYTISRGRGLRIASVEANCDELQRLVKTLDDRLHHRRELLYKAKELMVIIEQANSWCSQGVSLLAAQQLDECSRSPESAENCLAALEEFMDSGKKFCSSDSQDSTLAFELYVTPETKPLVNQVVQRITDVTMMCEKKLASLKKLIIRPPKPVQHVIPEPVITSHKLQNRLSLNEKRLSLNEKLDNGDNTISGTEVDGSLRTMQGHVLNELINTERVYVRELGQIVQGYIHAMYVDDMTSLVPVALEGKEKILFGNLEEIYQFHSNTFLQDLENCLSNPELIAVCFTHRQDVFDKLYSFYCQNSVRSEQLRCVIGESNAFFLECQRRLGHRLPLAAYLLKPIQRITKYQLLLKDLLRYSQNERGRAELQQALECMLDVLRCVNDSMHQIAITGFYGNILELGNLLLQGSFSVSTENKKDRLKELRLKPMQRHLFLYENAILFCKKTTSDNKDMYHFKRLLKMSQIGLTETVKGDPRKFELWLQARQEVYTIQAANVEQKSAWVKQIQKLLFDQLFAIKGEKNRQYSVASGPAQHIPVRQSVSLDSGDNCALLGINSNKNHVNDNNVGDDENAWSSDGSISDNDESFAGPRNNVLSGRFMALADYCAIGPSAISLKEGDCVEILKVGSAGWLYVKSIGSQMEGWAPSSYLEQCGRKSSRSCQSVSSQVSSSTD</sequence>
<comment type="similarity">
    <text evidence="4">Belongs to the MCF2 family.</text>
</comment>
<dbReference type="CDD" id="cd00160">
    <property type="entry name" value="RhoGEF"/>
    <property type="match status" value="1"/>
</dbReference>
<feature type="domain" description="PH" evidence="8">
    <location>
        <begin position="791"/>
        <end position="905"/>
    </location>
</feature>
<dbReference type="CDD" id="cd11856">
    <property type="entry name" value="SH3_p47phox_like"/>
    <property type="match status" value="1"/>
</dbReference>
<dbReference type="SUPFAM" id="SSF50729">
    <property type="entry name" value="PH domain-like"/>
    <property type="match status" value="1"/>
</dbReference>
<evidence type="ECO:0000256" key="1">
    <source>
        <dbReference type="ARBA" id="ARBA00022443"/>
    </source>
</evidence>
<evidence type="ECO:0008006" key="13">
    <source>
        <dbReference type="Google" id="ProtNLM"/>
    </source>
</evidence>
<dbReference type="PANTHER" id="PTHR22826">
    <property type="entry name" value="RHO GUANINE EXCHANGE FACTOR-RELATED"/>
    <property type="match status" value="1"/>
</dbReference>
<dbReference type="FunFam" id="2.30.29.30:FF:000078">
    <property type="entry name" value="Guanine nucleotide exchange factor DBS"/>
    <property type="match status" value="1"/>
</dbReference>
<dbReference type="CDD" id="cd00170">
    <property type="entry name" value="SEC14"/>
    <property type="match status" value="1"/>
</dbReference>
<keyword evidence="1 5" id="KW-0728">SH3 domain</keyword>
<keyword evidence="12" id="KW-1185">Reference proteome</keyword>
<dbReference type="InterPro" id="IPR001452">
    <property type="entry name" value="SH3_domain"/>
</dbReference>
<evidence type="ECO:0000256" key="4">
    <source>
        <dbReference type="ARBA" id="ARBA00049987"/>
    </source>
</evidence>
<dbReference type="InterPro" id="IPR056466">
    <property type="entry name" value="Spectrin_DBS"/>
</dbReference>
<keyword evidence="3" id="KW-0344">Guanine-nucleotide releasing factor</keyword>
<dbReference type="KEGG" id="btab:109030128"/>
<dbReference type="SUPFAM" id="SSF48065">
    <property type="entry name" value="DBL homology domain (DH-domain)"/>
    <property type="match status" value="1"/>
</dbReference>
<dbReference type="PROSITE" id="PS00741">
    <property type="entry name" value="DH_1"/>
    <property type="match status" value="1"/>
</dbReference>
<evidence type="ECO:0000313" key="11">
    <source>
        <dbReference type="EMBL" id="CAH0388373.1"/>
    </source>
</evidence>
<feature type="domain" description="CRAL-TRIO" evidence="10">
    <location>
        <begin position="65"/>
        <end position="216"/>
    </location>
</feature>
<dbReference type="GO" id="GO:0035556">
    <property type="term" value="P:intracellular signal transduction"/>
    <property type="evidence" value="ECO:0007669"/>
    <property type="project" value="InterPro"/>
</dbReference>
<dbReference type="Proteomes" id="UP001152759">
    <property type="component" value="Chromosome 4"/>
</dbReference>
<feature type="domain" description="SH3" evidence="7">
    <location>
        <begin position="987"/>
        <end position="1048"/>
    </location>
</feature>
<dbReference type="AlphaFoldDB" id="A0A9P0F1V2"/>
<feature type="domain" description="DH" evidence="9">
    <location>
        <begin position="597"/>
        <end position="779"/>
    </location>
</feature>
<dbReference type="InterPro" id="IPR001251">
    <property type="entry name" value="CRAL-TRIO_dom"/>
</dbReference>
<dbReference type="InterPro" id="IPR036028">
    <property type="entry name" value="SH3-like_dom_sf"/>
</dbReference>
<dbReference type="PANTHER" id="PTHR22826:SF211">
    <property type="entry name" value="LD43457P"/>
    <property type="match status" value="1"/>
</dbReference>
<accession>A0A9P0F1V2</accession>
<protein>
    <recommendedName>
        <fullName evidence="13">Guanine nucleotide exchange factor DBS</fullName>
    </recommendedName>
</protein>
<dbReference type="PROSITE" id="PS50002">
    <property type="entry name" value="SH3"/>
    <property type="match status" value="1"/>
</dbReference>
<organism evidence="11 12">
    <name type="scientific">Bemisia tabaci</name>
    <name type="common">Sweetpotato whitefly</name>
    <name type="synonym">Aleurodes tabaci</name>
    <dbReference type="NCBI Taxonomy" id="7038"/>
    <lineage>
        <taxon>Eukaryota</taxon>
        <taxon>Metazoa</taxon>
        <taxon>Ecdysozoa</taxon>
        <taxon>Arthropoda</taxon>
        <taxon>Hexapoda</taxon>
        <taxon>Insecta</taxon>
        <taxon>Pterygota</taxon>
        <taxon>Neoptera</taxon>
        <taxon>Paraneoptera</taxon>
        <taxon>Hemiptera</taxon>
        <taxon>Sternorrhyncha</taxon>
        <taxon>Aleyrodoidea</taxon>
        <taxon>Aleyrodidae</taxon>
        <taxon>Aleyrodinae</taxon>
        <taxon>Bemisia</taxon>
    </lineage>
</organism>
<dbReference type="Pfam" id="PF00621">
    <property type="entry name" value="RhoGEF"/>
    <property type="match status" value="1"/>
</dbReference>
<dbReference type="SUPFAM" id="SSF46966">
    <property type="entry name" value="Spectrin repeat"/>
    <property type="match status" value="1"/>
</dbReference>
<evidence type="ECO:0000256" key="3">
    <source>
        <dbReference type="ARBA" id="ARBA00022658"/>
    </source>
</evidence>
<feature type="compositionally biased region" description="Low complexity" evidence="6">
    <location>
        <begin position="34"/>
        <end position="53"/>
    </location>
</feature>
<dbReference type="InterPro" id="IPR051336">
    <property type="entry name" value="RhoGEF_Guanine_NuclExch_SF"/>
</dbReference>
<dbReference type="Gene3D" id="2.30.29.30">
    <property type="entry name" value="Pleckstrin-homology domain (PH domain)/Phosphotyrosine-binding domain (PTB)"/>
    <property type="match status" value="1"/>
</dbReference>
<feature type="region of interest" description="Disordered" evidence="6">
    <location>
        <begin position="34"/>
        <end position="54"/>
    </location>
</feature>
<evidence type="ECO:0000259" key="7">
    <source>
        <dbReference type="PROSITE" id="PS50002"/>
    </source>
</evidence>
<dbReference type="SMART" id="SM00325">
    <property type="entry name" value="RhoGEF"/>
    <property type="match status" value="1"/>
</dbReference>
<evidence type="ECO:0000256" key="2">
    <source>
        <dbReference type="ARBA" id="ARBA00022553"/>
    </source>
</evidence>